<dbReference type="PANTHER" id="PTHR42751">
    <property type="entry name" value="SODIUM/HYDROGEN EXCHANGER FAMILY/TRKA DOMAIN PROTEIN"/>
    <property type="match status" value="1"/>
</dbReference>
<feature type="transmembrane region" description="Helical" evidence="7">
    <location>
        <begin position="146"/>
        <end position="170"/>
    </location>
</feature>
<feature type="transmembrane region" description="Helical" evidence="7">
    <location>
        <begin position="264"/>
        <end position="287"/>
    </location>
</feature>
<proteinExistence type="inferred from homology"/>
<feature type="transmembrane region" description="Helical" evidence="7">
    <location>
        <begin position="357"/>
        <end position="376"/>
    </location>
</feature>
<sequence>MNSEIFTGIVVLSFVILLLILLLRKLRQPYFIAYMLSGVLLGPEVFGIIGKGETIEQLGELGIILLMFFIGAEINLPSLTRNFEKPLLAALTQLLLSLGLMYGIGYYLNWSYTTIMLTGFIISLSSSAIIFQYLSRNGEINSSLGLITCGVLLIQDILIVPMMLTLNFMARGSVEPSDLVKVTFGAMLTVAFLRAAFIKKLFKIPFKKDILVDHDLQVFIGFALCFGMAWVTQWFGLSGAFGAFTAGIVIGQDKATRWLDRSLVPFRVFFLAFFFISIGLQIQLGFIRENIGTILFVAFSVLIINSLINAVVFKATGHSWRDSVYAGALLSQIGEFSFVLMTMAFDLKLIGSYTYQVTLAVIALTMVFTTIWIAIIQKFIYRLRIVT</sequence>
<dbReference type="RefSeq" id="WP_379821503.1">
    <property type="nucleotide sequence ID" value="NZ_JBHUMD010000026.1"/>
</dbReference>
<feature type="domain" description="Cation/H+ exchanger transmembrane" evidence="8">
    <location>
        <begin position="15"/>
        <end position="376"/>
    </location>
</feature>
<comment type="similarity">
    <text evidence="2">Belongs to the monovalent cation:proton antiporter 2 (CPA2) transporter (TC 2.A.37) family.</text>
</comment>
<protein>
    <submittedName>
        <fullName evidence="9">Cation:proton antiporter</fullName>
    </submittedName>
</protein>
<feature type="transmembrane region" description="Helical" evidence="7">
    <location>
        <begin position="293"/>
        <end position="312"/>
    </location>
</feature>
<dbReference type="Gene3D" id="1.20.1530.20">
    <property type="match status" value="1"/>
</dbReference>
<keyword evidence="4 7" id="KW-0812">Transmembrane</keyword>
<evidence type="ECO:0000256" key="1">
    <source>
        <dbReference type="ARBA" id="ARBA00004141"/>
    </source>
</evidence>
<evidence type="ECO:0000256" key="6">
    <source>
        <dbReference type="ARBA" id="ARBA00023136"/>
    </source>
</evidence>
<keyword evidence="5 7" id="KW-1133">Transmembrane helix</keyword>
<feature type="transmembrane region" description="Helical" evidence="7">
    <location>
        <begin position="6"/>
        <end position="23"/>
    </location>
</feature>
<feature type="transmembrane region" description="Helical" evidence="7">
    <location>
        <begin position="182"/>
        <end position="198"/>
    </location>
</feature>
<organism evidence="9 10">
    <name type="scientific">Flavobacterium suzhouense</name>
    <dbReference type="NCBI Taxonomy" id="1529638"/>
    <lineage>
        <taxon>Bacteria</taxon>
        <taxon>Pseudomonadati</taxon>
        <taxon>Bacteroidota</taxon>
        <taxon>Flavobacteriia</taxon>
        <taxon>Flavobacteriales</taxon>
        <taxon>Flavobacteriaceae</taxon>
        <taxon>Flavobacterium</taxon>
    </lineage>
</organism>
<dbReference type="Pfam" id="PF00999">
    <property type="entry name" value="Na_H_Exchanger"/>
    <property type="match status" value="1"/>
</dbReference>
<keyword evidence="3" id="KW-0813">Transport</keyword>
<feature type="transmembrane region" description="Helical" evidence="7">
    <location>
        <begin position="324"/>
        <end position="345"/>
    </location>
</feature>
<dbReference type="EMBL" id="JBHUMD010000026">
    <property type="protein sequence ID" value="MFD2602972.1"/>
    <property type="molecule type" value="Genomic_DNA"/>
</dbReference>
<evidence type="ECO:0000256" key="3">
    <source>
        <dbReference type="ARBA" id="ARBA00022448"/>
    </source>
</evidence>
<dbReference type="InterPro" id="IPR006153">
    <property type="entry name" value="Cation/H_exchanger_TM"/>
</dbReference>
<reference evidence="10" key="1">
    <citation type="journal article" date="2019" name="Int. J. Syst. Evol. Microbiol.">
        <title>The Global Catalogue of Microorganisms (GCM) 10K type strain sequencing project: providing services to taxonomists for standard genome sequencing and annotation.</title>
        <authorList>
            <consortium name="The Broad Institute Genomics Platform"/>
            <consortium name="The Broad Institute Genome Sequencing Center for Infectious Disease"/>
            <person name="Wu L."/>
            <person name="Ma J."/>
        </authorList>
    </citation>
    <scope>NUCLEOTIDE SEQUENCE [LARGE SCALE GENOMIC DNA]</scope>
    <source>
        <strain evidence="10">KCTC 42107</strain>
    </source>
</reference>
<feature type="transmembrane region" description="Helical" evidence="7">
    <location>
        <begin position="235"/>
        <end position="252"/>
    </location>
</feature>
<keyword evidence="6 7" id="KW-0472">Membrane</keyword>
<evidence type="ECO:0000313" key="9">
    <source>
        <dbReference type="EMBL" id="MFD2602972.1"/>
    </source>
</evidence>
<feature type="transmembrane region" description="Helical" evidence="7">
    <location>
        <begin position="30"/>
        <end position="49"/>
    </location>
</feature>
<feature type="transmembrane region" description="Helical" evidence="7">
    <location>
        <begin position="210"/>
        <end position="229"/>
    </location>
</feature>
<evidence type="ECO:0000256" key="5">
    <source>
        <dbReference type="ARBA" id="ARBA00022989"/>
    </source>
</evidence>
<name>A0ABW5NY83_9FLAO</name>
<comment type="caution">
    <text evidence="9">The sequence shown here is derived from an EMBL/GenBank/DDBJ whole genome shotgun (WGS) entry which is preliminary data.</text>
</comment>
<feature type="transmembrane region" description="Helical" evidence="7">
    <location>
        <begin position="87"/>
        <end position="108"/>
    </location>
</feature>
<keyword evidence="10" id="KW-1185">Reference proteome</keyword>
<accession>A0ABW5NY83</accession>
<feature type="transmembrane region" description="Helical" evidence="7">
    <location>
        <begin position="114"/>
        <end position="134"/>
    </location>
</feature>
<gene>
    <name evidence="9" type="ORF">ACFSR3_12965</name>
</gene>
<feature type="transmembrane region" description="Helical" evidence="7">
    <location>
        <begin position="61"/>
        <end position="80"/>
    </location>
</feature>
<evidence type="ECO:0000256" key="2">
    <source>
        <dbReference type="ARBA" id="ARBA00005551"/>
    </source>
</evidence>
<dbReference type="PANTHER" id="PTHR42751:SF3">
    <property type="entry name" value="SODIUM_GLUTAMATE SYMPORTER"/>
    <property type="match status" value="1"/>
</dbReference>
<evidence type="ECO:0000259" key="8">
    <source>
        <dbReference type="Pfam" id="PF00999"/>
    </source>
</evidence>
<dbReference type="InterPro" id="IPR038770">
    <property type="entry name" value="Na+/solute_symporter_sf"/>
</dbReference>
<evidence type="ECO:0000256" key="7">
    <source>
        <dbReference type="SAM" id="Phobius"/>
    </source>
</evidence>
<evidence type="ECO:0000313" key="10">
    <source>
        <dbReference type="Proteomes" id="UP001597480"/>
    </source>
</evidence>
<dbReference type="Proteomes" id="UP001597480">
    <property type="component" value="Unassembled WGS sequence"/>
</dbReference>
<comment type="subcellular location">
    <subcellularLocation>
        <location evidence="1">Membrane</location>
        <topology evidence="1">Multi-pass membrane protein</topology>
    </subcellularLocation>
</comment>
<evidence type="ECO:0000256" key="4">
    <source>
        <dbReference type="ARBA" id="ARBA00022692"/>
    </source>
</evidence>